<dbReference type="Proteomes" id="UP001156706">
    <property type="component" value="Unassembled WGS sequence"/>
</dbReference>
<keyword evidence="6" id="KW-1185">Reference proteome</keyword>
<evidence type="ECO:0000256" key="1">
    <source>
        <dbReference type="ARBA" id="ARBA00004196"/>
    </source>
</evidence>
<gene>
    <name evidence="5" type="ORF">GCM10007907_18680</name>
</gene>
<evidence type="ECO:0000256" key="3">
    <source>
        <dbReference type="ARBA" id="ARBA00022729"/>
    </source>
</evidence>
<protein>
    <submittedName>
        <fullName evidence="5">Sugar ABC transporter substrate-binding protein</fullName>
    </submittedName>
</protein>
<dbReference type="InterPro" id="IPR025997">
    <property type="entry name" value="SBP_2_dom"/>
</dbReference>
<evidence type="ECO:0000259" key="4">
    <source>
        <dbReference type="Pfam" id="PF13407"/>
    </source>
</evidence>
<proteinExistence type="inferred from homology"/>
<dbReference type="EMBL" id="BSOG01000002">
    <property type="protein sequence ID" value="GLR13078.1"/>
    <property type="molecule type" value="Genomic_DNA"/>
</dbReference>
<comment type="caution">
    <text evidence="5">The sequence shown here is derived from an EMBL/GenBank/DDBJ whole genome shotgun (WGS) entry which is preliminary data.</text>
</comment>
<reference evidence="6" key="1">
    <citation type="journal article" date="2019" name="Int. J. Syst. Evol. Microbiol.">
        <title>The Global Catalogue of Microorganisms (GCM) 10K type strain sequencing project: providing services to taxonomists for standard genome sequencing and annotation.</title>
        <authorList>
            <consortium name="The Broad Institute Genomics Platform"/>
            <consortium name="The Broad Institute Genome Sequencing Center for Infectious Disease"/>
            <person name="Wu L."/>
            <person name="Ma J."/>
        </authorList>
    </citation>
    <scope>NUCLEOTIDE SEQUENCE [LARGE SCALE GENOMIC DNA]</scope>
    <source>
        <strain evidence="6">NBRC 110044</strain>
    </source>
</reference>
<feature type="domain" description="Periplasmic binding protein" evidence="4">
    <location>
        <begin position="26"/>
        <end position="278"/>
    </location>
</feature>
<dbReference type="InterPro" id="IPR028082">
    <property type="entry name" value="Peripla_BP_I"/>
</dbReference>
<evidence type="ECO:0000313" key="5">
    <source>
        <dbReference type="EMBL" id="GLR13078.1"/>
    </source>
</evidence>
<dbReference type="SUPFAM" id="SSF53822">
    <property type="entry name" value="Periplasmic binding protein-like I"/>
    <property type="match status" value="1"/>
</dbReference>
<dbReference type="RefSeq" id="WP_284196190.1">
    <property type="nucleotide sequence ID" value="NZ_BSOG01000002.1"/>
</dbReference>
<accession>A0ABQ5YEZ9</accession>
<comment type="subcellular location">
    <subcellularLocation>
        <location evidence="1">Cell envelope</location>
    </subcellularLocation>
</comment>
<keyword evidence="3" id="KW-0732">Signal</keyword>
<dbReference type="PANTHER" id="PTHR46847:SF2">
    <property type="entry name" value="ABC TRANSPORTER SUGAR-BINDING PROTEIN"/>
    <property type="match status" value="1"/>
</dbReference>
<evidence type="ECO:0000313" key="6">
    <source>
        <dbReference type="Proteomes" id="UP001156706"/>
    </source>
</evidence>
<name>A0ABQ5YEZ9_9NEIS</name>
<evidence type="ECO:0000256" key="2">
    <source>
        <dbReference type="ARBA" id="ARBA00007639"/>
    </source>
</evidence>
<sequence>MATLALCSFAVAAQELPPGVALQSLGMSISSLENPFFVALVKGAEQQARRFNPTVKVTTLANEYSLEKQIAHLERFTAERVDLILLNAADAVKVEPAVQAARAAGIVVVAVDVAANGVNATVMTDNLQAGEQACQYLAQALSGQGKVIIQSGPQVSSVIDRVAGCHMALKQFPGITVLNDKGDGKGSRWGGQQLMQQHLKQYPRIDGVFTINDRQAIGTDLAARKAGLKRLLITSVDGAPDIEQALQQPSFIVASASQSPRLMAERAVSVGYELMQGKRLAKPLILMEPTLVTRENLARYKGWNDAGK</sequence>
<organism evidence="5 6">
    <name type="scientific">Chitinimonas prasina</name>
    <dbReference type="NCBI Taxonomy" id="1434937"/>
    <lineage>
        <taxon>Bacteria</taxon>
        <taxon>Pseudomonadati</taxon>
        <taxon>Pseudomonadota</taxon>
        <taxon>Betaproteobacteria</taxon>
        <taxon>Neisseriales</taxon>
        <taxon>Chitinibacteraceae</taxon>
        <taxon>Chitinimonas</taxon>
    </lineage>
</organism>
<dbReference type="PANTHER" id="PTHR46847">
    <property type="entry name" value="D-ALLOSE-BINDING PERIPLASMIC PROTEIN-RELATED"/>
    <property type="match status" value="1"/>
</dbReference>
<comment type="similarity">
    <text evidence="2">Belongs to the bacterial solute-binding protein 2 family.</text>
</comment>
<dbReference type="Gene3D" id="3.40.50.2300">
    <property type="match status" value="2"/>
</dbReference>
<dbReference type="Pfam" id="PF13407">
    <property type="entry name" value="Peripla_BP_4"/>
    <property type="match status" value="1"/>
</dbReference>